<dbReference type="Proteomes" id="UP000741360">
    <property type="component" value="Unassembled WGS sequence"/>
</dbReference>
<feature type="transmembrane region" description="Helical" evidence="1">
    <location>
        <begin position="109"/>
        <end position="129"/>
    </location>
</feature>
<evidence type="ECO:0000256" key="1">
    <source>
        <dbReference type="SAM" id="Phobius"/>
    </source>
</evidence>
<evidence type="ECO:0000313" key="3">
    <source>
        <dbReference type="Proteomes" id="UP000741360"/>
    </source>
</evidence>
<sequence>MIALASQYGLLILIGRRFPGGIPRVASKRLAETVARMKRVLEVHPRTAIFILQYLYGMRMMGAVALGSTTLPFGRFALYEAVNCLVWAGLVTSAGYFAGEAVTALFHGWLKWVWMGLSLLFIALIFRFLDRWIADGRA</sequence>
<evidence type="ECO:0000313" key="2">
    <source>
        <dbReference type="EMBL" id="MBI3014298.1"/>
    </source>
</evidence>
<organism evidence="2 3">
    <name type="scientific">Tectimicrobiota bacterium</name>
    <dbReference type="NCBI Taxonomy" id="2528274"/>
    <lineage>
        <taxon>Bacteria</taxon>
        <taxon>Pseudomonadati</taxon>
        <taxon>Nitrospinota/Tectimicrobiota group</taxon>
        <taxon>Candidatus Tectimicrobiota</taxon>
    </lineage>
</organism>
<feature type="transmembrane region" description="Helical" evidence="1">
    <location>
        <begin position="78"/>
        <end position="97"/>
    </location>
</feature>
<dbReference type="EMBL" id="JACPSX010000079">
    <property type="protein sequence ID" value="MBI3014298.1"/>
    <property type="molecule type" value="Genomic_DNA"/>
</dbReference>
<gene>
    <name evidence="2" type="ORF">HYY65_04345</name>
</gene>
<reference evidence="2" key="1">
    <citation type="submission" date="2020-07" db="EMBL/GenBank/DDBJ databases">
        <title>Huge and variable diversity of episymbiotic CPR bacteria and DPANN archaea in groundwater ecosystems.</title>
        <authorList>
            <person name="He C.Y."/>
            <person name="Keren R."/>
            <person name="Whittaker M."/>
            <person name="Farag I.F."/>
            <person name="Doudna J."/>
            <person name="Cate J.H.D."/>
            <person name="Banfield J.F."/>
        </authorList>
    </citation>
    <scope>NUCLEOTIDE SEQUENCE</scope>
    <source>
        <strain evidence="2">NC_groundwater_717_Ag_S-0.2um_59_8</strain>
    </source>
</reference>
<protein>
    <recommendedName>
        <fullName evidence="4">DedA family protein</fullName>
    </recommendedName>
</protein>
<comment type="caution">
    <text evidence="2">The sequence shown here is derived from an EMBL/GenBank/DDBJ whole genome shotgun (WGS) entry which is preliminary data.</text>
</comment>
<accession>A0A932GNQ3</accession>
<evidence type="ECO:0008006" key="4">
    <source>
        <dbReference type="Google" id="ProtNLM"/>
    </source>
</evidence>
<proteinExistence type="predicted"/>
<keyword evidence="1" id="KW-0472">Membrane</keyword>
<keyword evidence="1" id="KW-1133">Transmembrane helix</keyword>
<name>A0A932GNQ3_UNCTE</name>
<keyword evidence="1" id="KW-0812">Transmembrane</keyword>
<dbReference type="AlphaFoldDB" id="A0A932GNQ3"/>